<keyword evidence="4" id="KW-1185">Reference proteome</keyword>
<feature type="region of interest" description="Disordered" evidence="1">
    <location>
        <begin position="309"/>
        <end position="343"/>
    </location>
</feature>
<sequence>MKDSTTEPTTSQSLQHKYPTSDDDNNSSVPSTSSAVIETVSQGNSKTEASAAGGSGIEDLMSRGDVFAGVLVFSVGMLVLIVAVTFYFANGRSLRTVRRNRGLAYGDSQQRRDANTGGQEVNDGGGDDVDLEQNAQVVTTTTTATAGTGAGEEEEAGTLEKSTTFDPHSPSTARLIDHHHPATSVFAFLKGNTSIPFYHRDPSGSMSLHGSPINATTSMISKTGQDFIAPEDDEGSSTLHMPILTRIKARGSCKKKSKGMMSFFTNITSLSSGASERKQRRQQQKKAALEIARSASAIIIQVQEPSEPSSAALHAPFDTTNTSHPSSPLNSPGAEPSEDDVFSPIHSSYTISEAPPQMSILRLEMPTTIRSSSVVGLYGSAKSSPNGSMLDAASTRAIYCTSLKSAISFLPTESTSTLGVLHTADLGGGGGGGGAGAGQDSNGKEIVIATAGLEAS</sequence>
<feature type="transmembrane region" description="Helical" evidence="2">
    <location>
        <begin position="66"/>
        <end position="89"/>
    </location>
</feature>
<feature type="compositionally biased region" description="Polar residues" evidence="1">
    <location>
        <begin position="26"/>
        <end position="48"/>
    </location>
</feature>
<evidence type="ECO:0000256" key="1">
    <source>
        <dbReference type="SAM" id="MobiDB-lite"/>
    </source>
</evidence>
<evidence type="ECO:0000256" key="2">
    <source>
        <dbReference type="SAM" id="Phobius"/>
    </source>
</evidence>
<evidence type="ECO:0000313" key="4">
    <source>
        <dbReference type="Proteomes" id="UP001194696"/>
    </source>
</evidence>
<keyword evidence="2" id="KW-0472">Membrane</keyword>
<keyword evidence="2" id="KW-0812">Transmembrane</keyword>
<evidence type="ECO:0000313" key="3">
    <source>
        <dbReference type="EMBL" id="KAG0294001.1"/>
    </source>
</evidence>
<dbReference type="Proteomes" id="UP001194696">
    <property type="component" value="Unassembled WGS sequence"/>
</dbReference>
<protein>
    <submittedName>
        <fullName evidence="3">Uncharacterized protein</fullName>
    </submittedName>
</protein>
<dbReference type="EMBL" id="JAAAIM010000134">
    <property type="protein sequence ID" value="KAG0294001.1"/>
    <property type="molecule type" value="Genomic_DNA"/>
</dbReference>
<accession>A0ABQ7K8L5</accession>
<feature type="region of interest" description="Disordered" evidence="1">
    <location>
        <begin position="105"/>
        <end position="171"/>
    </location>
</feature>
<feature type="compositionally biased region" description="Polar residues" evidence="1">
    <location>
        <begin position="318"/>
        <end position="330"/>
    </location>
</feature>
<comment type="caution">
    <text evidence="3">The sequence shown here is derived from an EMBL/GenBank/DDBJ whole genome shotgun (WGS) entry which is preliminary data.</text>
</comment>
<feature type="compositionally biased region" description="Polar residues" evidence="1">
    <location>
        <begin position="160"/>
        <end position="171"/>
    </location>
</feature>
<organism evidence="3 4">
    <name type="scientific">Linnemannia gamsii</name>
    <dbReference type="NCBI Taxonomy" id="64522"/>
    <lineage>
        <taxon>Eukaryota</taxon>
        <taxon>Fungi</taxon>
        <taxon>Fungi incertae sedis</taxon>
        <taxon>Mucoromycota</taxon>
        <taxon>Mortierellomycotina</taxon>
        <taxon>Mortierellomycetes</taxon>
        <taxon>Mortierellales</taxon>
        <taxon>Mortierellaceae</taxon>
        <taxon>Linnemannia</taxon>
    </lineage>
</organism>
<name>A0ABQ7K8L5_9FUNG</name>
<reference evidence="3 4" key="1">
    <citation type="journal article" date="2020" name="Fungal Divers.">
        <title>Resolving the Mortierellaceae phylogeny through synthesis of multi-gene phylogenetics and phylogenomics.</title>
        <authorList>
            <person name="Vandepol N."/>
            <person name="Liber J."/>
            <person name="Desiro A."/>
            <person name="Na H."/>
            <person name="Kennedy M."/>
            <person name="Barry K."/>
            <person name="Grigoriev I.V."/>
            <person name="Miller A.N."/>
            <person name="O'Donnell K."/>
            <person name="Stajich J.E."/>
            <person name="Bonito G."/>
        </authorList>
    </citation>
    <scope>NUCLEOTIDE SEQUENCE [LARGE SCALE GENOMIC DNA]</scope>
    <source>
        <strain evidence="3 4">AD045</strain>
    </source>
</reference>
<gene>
    <name evidence="3" type="ORF">BGZ96_001913</name>
</gene>
<feature type="region of interest" description="Disordered" evidence="1">
    <location>
        <begin position="1"/>
        <end position="55"/>
    </location>
</feature>
<keyword evidence="2" id="KW-1133">Transmembrane helix</keyword>
<feature type="compositionally biased region" description="Polar residues" evidence="1">
    <location>
        <begin position="1"/>
        <end position="15"/>
    </location>
</feature>
<proteinExistence type="predicted"/>